<gene>
    <name evidence="1" type="ORF">METZ01_LOCUS61083</name>
</gene>
<reference evidence="1" key="1">
    <citation type="submission" date="2018-05" db="EMBL/GenBank/DDBJ databases">
        <authorList>
            <person name="Lanie J.A."/>
            <person name="Ng W.-L."/>
            <person name="Kazmierczak K.M."/>
            <person name="Andrzejewski T.M."/>
            <person name="Davidsen T.M."/>
            <person name="Wayne K.J."/>
            <person name="Tettelin H."/>
            <person name="Glass J.I."/>
            <person name="Rusch D."/>
            <person name="Podicherti R."/>
            <person name="Tsui H.-C.T."/>
            <person name="Winkler M.E."/>
        </authorList>
    </citation>
    <scope>NUCLEOTIDE SEQUENCE</scope>
</reference>
<dbReference type="EMBL" id="UINC01003661">
    <property type="protein sequence ID" value="SVA08229.1"/>
    <property type="molecule type" value="Genomic_DNA"/>
</dbReference>
<dbReference type="AlphaFoldDB" id="A0A381SXQ8"/>
<protein>
    <submittedName>
        <fullName evidence="1">Uncharacterized protein</fullName>
    </submittedName>
</protein>
<evidence type="ECO:0000313" key="1">
    <source>
        <dbReference type="EMBL" id="SVA08229.1"/>
    </source>
</evidence>
<organism evidence="1">
    <name type="scientific">marine metagenome</name>
    <dbReference type="NCBI Taxonomy" id="408172"/>
    <lineage>
        <taxon>unclassified sequences</taxon>
        <taxon>metagenomes</taxon>
        <taxon>ecological metagenomes</taxon>
    </lineage>
</organism>
<sequence>MELFEMSPHEEPHLIYSEDLWFEWFLDGILNADIDGTGGAPILHYLLDLNILVSEGNGLLKLSRVSKEQSSHEVKKRLLEALNDLSKSENGFALVYFLSSFSNKKLPPLITEEHTSSSKRKNIFKKNYLPGEKQSSDLSNLQIVKKWGNQLRPFLDVEQKTIARLRGTYTSQEDAQWLFSYILNKIRKKSPAKKWEQISRKRHR</sequence>
<name>A0A381SXQ8_9ZZZZ</name>
<proteinExistence type="predicted"/>
<accession>A0A381SXQ8</accession>